<dbReference type="Proteomes" id="UP000223913">
    <property type="component" value="Unassembled WGS sequence"/>
</dbReference>
<dbReference type="SUPFAM" id="SSF54909">
    <property type="entry name" value="Dimeric alpha+beta barrel"/>
    <property type="match status" value="1"/>
</dbReference>
<proteinExistence type="predicted"/>
<dbReference type="Pfam" id="PF07876">
    <property type="entry name" value="Dabb"/>
    <property type="match status" value="1"/>
</dbReference>
<accession>A0A2D0N2K8</accession>
<comment type="subunit">
    <text evidence="1">Homodimer.</text>
</comment>
<organism evidence="3 4">
    <name type="scientific">Flavilitoribacter nigricans (strain ATCC 23147 / DSM 23189 / NBRC 102662 / NCIMB 1420 / SS-2)</name>
    <name type="common">Lewinella nigricans</name>
    <dbReference type="NCBI Taxonomy" id="1122177"/>
    <lineage>
        <taxon>Bacteria</taxon>
        <taxon>Pseudomonadati</taxon>
        <taxon>Bacteroidota</taxon>
        <taxon>Saprospiria</taxon>
        <taxon>Saprospirales</taxon>
        <taxon>Lewinellaceae</taxon>
        <taxon>Flavilitoribacter</taxon>
    </lineage>
</organism>
<evidence type="ECO:0000256" key="1">
    <source>
        <dbReference type="ARBA" id="ARBA00011738"/>
    </source>
</evidence>
<dbReference type="InterPro" id="IPR044662">
    <property type="entry name" value="HS1/DABB1-like"/>
</dbReference>
<dbReference type="PROSITE" id="PS51257">
    <property type="entry name" value="PROKAR_LIPOPROTEIN"/>
    <property type="match status" value="1"/>
</dbReference>
<sequence length="133" mass="15241">MIKGNITELKVLFYLAILWSITSCASTKADQQPMLRHIVSLQFKEEVSEEQQARAIQIFWDLKDKIPEIKKFEGGANLRNDGRKDTFSHCFILTFESEAARDIYLPHPEHVKVVEANQPLLSDLLVVDIWGGK</sequence>
<dbReference type="AlphaFoldDB" id="A0A2D0N2K8"/>
<dbReference type="RefSeq" id="WP_099153886.1">
    <property type="nucleotide sequence ID" value="NZ_PDUD01000037.1"/>
</dbReference>
<feature type="domain" description="Stress-response A/B barrel" evidence="2">
    <location>
        <begin position="35"/>
        <end position="129"/>
    </location>
</feature>
<dbReference type="InterPro" id="IPR011008">
    <property type="entry name" value="Dimeric_a/b-barrel"/>
</dbReference>
<dbReference type="PROSITE" id="PS51502">
    <property type="entry name" value="S_R_A_B_BARREL"/>
    <property type="match status" value="1"/>
</dbReference>
<dbReference type="OrthoDB" id="9816070at2"/>
<gene>
    <name evidence="3" type="ORF">CRP01_30640</name>
</gene>
<evidence type="ECO:0000259" key="2">
    <source>
        <dbReference type="PROSITE" id="PS51502"/>
    </source>
</evidence>
<dbReference type="PANTHER" id="PTHR33178">
    <property type="match status" value="1"/>
</dbReference>
<protein>
    <recommendedName>
        <fullName evidence="2">Stress-response A/B barrel domain-containing protein</fullName>
    </recommendedName>
</protein>
<dbReference type="EMBL" id="PDUD01000037">
    <property type="protein sequence ID" value="PHN02744.1"/>
    <property type="molecule type" value="Genomic_DNA"/>
</dbReference>
<name>A0A2D0N2K8_FLAN2</name>
<comment type="caution">
    <text evidence="3">The sequence shown here is derived from an EMBL/GenBank/DDBJ whole genome shotgun (WGS) entry which is preliminary data.</text>
</comment>
<dbReference type="Gene3D" id="3.30.70.100">
    <property type="match status" value="1"/>
</dbReference>
<evidence type="ECO:0000313" key="3">
    <source>
        <dbReference type="EMBL" id="PHN02744.1"/>
    </source>
</evidence>
<dbReference type="PANTHER" id="PTHR33178:SF10">
    <property type="entry name" value="STRESS-RESPONSE A_B BARREL DOMAIN-CONTAINING PROTEIN"/>
    <property type="match status" value="1"/>
</dbReference>
<dbReference type="SMART" id="SM00886">
    <property type="entry name" value="Dabb"/>
    <property type="match status" value="1"/>
</dbReference>
<keyword evidence="4" id="KW-1185">Reference proteome</keyword>
<reference evidence="3 4" key="1">
    <citation type="submission" date="2017-10" db="EMBL/GenBank/DDBJ databases">
        <title>The draft genome sequence of Lewinella nigricans NBRC 102662.</title>
        <authorList>
            <person name="Wang K."/>
        </authorList>
    </citation>
    <scope>NUCLEOTIDE SEQUENCE [LARGE SCALE GENOMIC DNA]</scope>
    <source>
        <strain evidence="3 4">NBRC 102662</strain>
    </source>
</reference>
<evidence type="ECO:0000313" key="4">
    <source>
        <dbReference type="Proteomes" id="UP000223913"/>
    </source>
</evidence>
<dbReference type="InterPro" id="IPR013097">
    <property type="entry name" value="Dabb"/>
</dbReference>